<sequence length="83" mass="9222">MSSTSSPFPDATQIGRYGTLSLLKQNVPENANTVAVAFGIDTEVLTFGRDRDSGIRLCYPDVDQLHCKITFEEKKAFLVVLRE</sequence>
<accession>A0ABR1IJ38</accession>
<dbReference type="InterPro" id="IPR008984">
    <property type="entry name" value="SMAD_FHA_dom_sf"/>
</dbReference>
<dbReference type="Gene3D" id="2.60.200.20">
    <property type="match status" value="1"/>
</dbReference>
<keyword evidence="2" id="KW-1185">Reference proteome</keyword>
<reference evidence="1 2" key="1">
    <citation type="submission" date="2024-01" db="EMBL/GenBank/DDBJ databases">
        <title>A draft genome for the cacao thread blight pathogen Marasmiellus scandens.</title>
        <authorList>
            <person name="Baruah I.K."/>
            <person name="Leung J."/>
            <person name="Bukari Y."/>
            <person name="Amoako-Attah I."/>
            <person name="Meinhardt L.W."/>
            <person name="Bailey B.A."/>
            <person name="Cohen S.P."/>
        </authorList>
    </citation>
    <scope>NUCLEOTIDE SEQUENCE [LARGE SCALE GENOMIC DNA]</scope>
    <source>
        <strain evidence="1 2">GH-19</strain>
    </source>
</reference>
<dbReference type="SUPFAM" id="SSF49879">
    <property type="entry name" value="SMAD/FHA domain"/>
    <property type="match status" value="1"/>
</dbReference>
<proteinExistence type="predicted"/>
<name>A0ABR1IJ38_9AGAR</name>
<dbReference type="EMBL" id="JBANRG010000133">
    <property type="protein sequence ID" value="KAK7434019.1"/>
    <property type="molecule type" value="Genomic_DNA"/>
</dbReference>
<evidence type="ECO:0008006" key="3">
    <source>
        <dbReference type="Google" id="ProtNLM"/>
    </source>
</evidence>
<organism evidence="1 2">
    <name type="scientific">Marasmiellus scandens</name>
    <dbReference type="NCBI Taxonomy" id="2682957"/>
    <lineage>
        <taxon>Eukaryota</taxon>
        <taxon>Fungi</taxon>
        <taxon>Dikarya</taxon>
        <taxon>Basidiomycota</taxon>
        <taxon>Agaricomycotina</taxon>
        <taxon>Agaricomycetes</taxon>
        <taxon>Agaricomycetidae</taxon>
        <taxon>Agaricales</taxon>
        <taxon>Marasmiineae</taxon>
        <taxon>Omphalotaceae</taxon>
        <taxon>Marasmiellus</taxon>
    </lineage>
</organism>
<evidence type="ECO:0000313" key="2">
    <source>
        <dbReference type="Proteomes" id="UP001498398"/>
    </source>
</evidence>
<evidence type="ECO:0000313" key="1">
    <source>
        <dbReference type="EMBL" id="KAK7434019.1"/>
    </source>
</evidence>
<dbReference type="Proteomes" id="UP001498398">
    <property type="component" value="Unassembled WGS sequence"/>
</dbReference>
<comment type="caution">
    <text evidence="1">The sequence shown here is derived from an EMBL/GenBank/DDBJ whole genome shotgun (WGS) entry which is preliminary data.</text>
</comment>
<gene>
    <name evidence="1" type="ORF">VKT23_020418</name>
</gene>
<protein>
    <recommendedName>
        <fullName evidence="3">FHA domain-containing protein</fullName>
    </recommendedName>
</protein>